<protein>
    <submittedName>
        <fullName evidence="2">(spotted green pufferfish) hypothetical protein</fullName>
    </submittedName>
</protein>
<feature type="non-terminal residue" evidence="2">
    <location>
        <position position="1"/>
    </location>
</feature>
<dbReference type="GO" id="GO:0006936">
    <property type="term" value="P:muscle contraction"/>
    <property type="evidence" value="ECO:0007669"/>
    <property type="project" value="InterPro"/>
</dbReference>
<organism evidence="2">
    <name type="scientific">Tetraodon nigroviridis</name>
    <name type="common">Spotted green pufferfish</name>
    <name type="synonym">Chelonodon nigroviridis</name>
    <dbReference type="NCBI Taxonomy" id="99883"/>
    <lineage>
        <taxon>Eukaryota</taxon>
        <taxon>Metazoa</taxon>
        <taxon>Chordata</taxon>
        <taxon>Craniata</taxon>
        <taxon>Vertebrata</taxon>
        <taxon>Euteleostomi</taxon>
        <taxon>Actinopterygii</taxon>
        <taxon>Neopterygii</taxon>
        <taxon>Teleostei</taxon>
        <taxon>Neoteleostei</taxon>
        <taxon>Acanthomorphata</taxon>
        <taxon>Eupercaria</taxon>
        <taxon>Tetraodontiformes</taxon>
        <taxon>Tetradontoidea</taxon>
        <taxon>Tetraodontidae</taxon>
        <taxon>Tetraodon</taxon>
    </lineage>
</organism>
<feature type="compositionally biased region" description="Basic and acidic residues" evidence="1">
    <location>
        <begin position="15"/>
        <end position="89"/>
    </location>
</feature>
<feature type="compositionally biased region" description="Acidic residues" evidence="1">
    <location>
        <begin position="96"/>
        <end position="117"/>
    </location>
</feature>
<feature type="region of interest" description="Disordered" evidence="1">
    <location>
        <begin position="1"/>
        <end position="152"/>
    </location>
</feature>
<dbReference type="GO" id="GO:0005516">
    <property type="term" value="F:calmodulin binding"/>
    <property type="evidence" value="ECO:0007669"/>
    <property type="project" value="InterPro"/>
</dbReference>
<dbReference type="OrthoDB" id="9908857at2759"/>
<dbReference type="InterPro" id="IPR006017">
    <property type="entry name" value="Caldesmon"/>
</dbReference>
<gene>
    <name evidence="2" type="ORF">GSTENG00034314001</name>
</gene>
<reference evidence="2" key="1">
    <citation type="journal article" date="2004" name="Nature">
        <title>Genome duplication in the teleost fish Tetraodon nigroviridis reveals the early vertebrate proto-karyotype.</title>
        <authorList>
            <person name="Jaillon O."/>
            <person name="Aury J.-M."/>
            <person name="Brunet F."/>
            <person name="Petit J.-L."/>
            <person name="Stange-Thomann N."/>
            <person name="Mauceli E."/>
            <person name="Bouneau L."/>
            <person name="Fischer C."/>
            <person name="Ozouf-Costaz C."/>
            <person name="Bernot A."/>
            <person name="Nicaud S."/>
            <person name="Jaffe D."/>
            <person name="Fisher S."/>
            <person name="Lutfalla G."/>
            <person name="Dossat C."/>
            <person name="Segurens B."/>
            <person name="Dasilva C."/>
            <person name="Salanoubat M."/>
            <person name="Levy M."/>
            <person name="Boudet N."/>
            <person name="Castellano S."/>
            <person name="Anthouard V."/>
            <person name="Jubin C."/>
            <person name="Castelli V."/>
            <person name="Katinka M."/>
            <person name="Vacherie B."/>
            <person name="Biemont C."/>
            <person name="Skalli Z."/>
            <person name="Cattolico L."/>
            <person name="Poulain J."/>
            <person name="De Berardinis V."/>
            <person name="Cruaud C."/>
            <person name="Duprat S."/>
            <person name="Brottier P."/>
            <person name="Coutanceau J.-P."/>
            <person name="Gouzy J."/>
            <person name="Parra G."/>
            <person name="Lardier G."/>
            <person name="Chapple C."/>
            <person name="McKernan K.J."/>
            <person name="McEwan P."/>
            <person name="Bosak S."/>
            <person name="Kellis M."/>
            <person name="Volff J.-N."/>
            <person name="Guigo R."/>
            <person name="Zody M.C."/>
            <person name="Mesirov J."/>
            <person name="Lindblad-Toh K."/>
            <person name="Birren B."/>
            <person name="Nusbaum C."/>
            <person name="Kahn D."/>
            <person name="Robinson-Rechavi M."/>
            <person name="Laudet V."/>
            <person name="Schachter V."/>
            <person name="Quetier F."/>
            <person name="Saurin W."/>
            <person name="Scarpelli C."/>
            <person name="Wincker P."/>
            <person name="Lander E.S."/>
            <person name="Weissenbach J."/>
            <person name="Roest Crollius H."/>
        </authorList>
    </citation>
    <scope>NUCLEOTIDE SEQUENCE [LARGE SCALE GENOMIC DNA]</scope>
</reference>
<reference evidence="2" key="2">
    <citation type="submission" date="2004-02" db="EMBL/GenBank/DDBJ databases">
        <authorList>
            <consortium name="Genoscope"/>
            <consortium name="Whitehead Institute Centre for Genome Research"/>
        </authorList>
    </citation>
    <scope>NUCLEOTIDE SEQUENCE</scope>
</reference>
<dbReference type="Pfam" id="PF02029">
    <property type="entry name" value="Caldesmon"/>
    <property type="match status" value="2"/>
</dbReference>
<feature type="region of interest" description="Disordered" evidence="1">
    <location>
        <begin position="348"/>
        <end position="390"/>
    </location>
</feature>
<comment type="caution">
    <text evidence="2">The sequence shown here is derived from an EMBL/GenBank/DDBJ whole genome shotgun (WGS) entry which is preliminary data.</text>
</comment>
<dbReference type="AlphaFoldDB" id="Q4RHK1"/>
<evidence type="ECO:0000313" key="2">
    <source>
        <dbReference type="EMBL" id="CAG12131.1"/>
    </source>
</evidence>
<dbReference type="InterPro" id="IPR006018">
    <property type="entry name" value="Caldesmon_LSP"/>
</dbReference>
<evidence type="ECO:0000256" key="1">
    <source>
        <dbReference type="SAM" id="MobiDB-lite"/>
    </source>
</evidence>
<feature type="compositionally biased region" description="Basic and acidic residues" evidence="1">
    <location>
        <begin position="181"/>
        <end position="190"/>
    </location>
</feature>
<dbReference type="GO" id="GO:0051017">
    <property type="term" value="P:actin filament bundle assembly"/>
    <property type="evidence" value="ECO:0007669"/>
    <property type="project" value="TreeGrafter"/>
</dbReference>
<proteinExistence type="predicted"/>
<dbReference type="EMBL" id="CAAE01015045">
    <property type="protein sequence ID" value="CAG12131.1"/>
    <property type="molecule type" value="Genomic_DNA"/>
</dbReference>
<name>Q4RHK1_TETNG</name>
<sequence length="434" mass="48786">SRSSLRSSEEQEEQDQARLEAERKLEELKRRRGDAESEEFERMRQKQQEAEAELEELKRKREERKKVLEEEERQRKQEEAERRAKEEQPPARLPGGEEEDEGGDREEESGGGGEEAEGGGQRGRGGTTLQVRRPPRLLPEDRRTGRVPQQVCTEKVTDRPLLHQMCAEAPRLKTASFRLQKREQHGEELSFPHGGQDRQPAGAVHLSRSGGRPTPHRDLAFLYRFQRTFIPKIKQRVLTQIRANVCDSPSPLSRPPPPSRPVRSFVLLTFRRLSTSSNLPLCLCRGRTRSPDPLAPERWTCPWSPTAYDNIKSMWEKGGAFSSAGSGGAQFKEAAVMKTGVAGRINDWLNKTPESSKPPGGRPSQARGRSDNSEAVGMGPVWIPPDLKPVDVTNKRSLWENKGASPSKVEQPDVCFSRSVFAVAAERLGEEAPE</sequence>
<dbReference type="PRINTS" id="PR01076">
    <property type="entry name" value="CALDESMON"/>
</dbReference>
<dbReference type="KEGG" id="tng:GSTEN00034314G001"/>
<dbReference type="GO" id="GO:0017022">
    <property type="term" value="F:myosin binding"/>
    <property type="evidence" value="ECO:0007669"/>
    <property type="project" value="InterPro"/>
</dbReference>
<feature type="region of interest" description="Disordered" evidence="1">
    <location>
        <begin position="181"/>
        <end position="212"/>
    </location>
</feature>
<dbReference type="PANTHER" id="PTHR18949">
    <property type="entry name" value="CALDESMON"/>
    <property type="match status" value="1"/>
</dbReference>
<dbReference type="PANTHER" id="PTHR18949:SF0">
    <property type="entry name" value="CALDESMON"/>
    <property type="match status" value="1"/>
</dbReference>
<dbReference type="GO" id="GO:0003779">
    <property type="term" value="F:actin binding"/>
    <property type="evidence" value="ECO:0007669"/>
    <property type="project" value="InterPro"/>
</dbReference>
<accession>Q4RHK1</accession>
<dbReference type="GO" id="GO:0015629">
    <property type="term" value="C:actin cytoskeleton"/>
    <property type="evidence" value="ECO:0007669"/>
    <property type="project" value="TreeGrafter"/>
</dbReference>
<dbReference type="GO" id="GO:0001525">
    <property type="term" value="P:angiogenesis"/>
    <property type="evidence" value="ECO:0007669"/>
    <property type="project" value="TreeGrafter"/>
</dbReference>